<dbReference type="InterPro" id="IPR051461">
    <property type="entry name" value="UPF0750_membrane"/>
</dbReference>
<evidence type="ECO:0000256" key="3">
    <source>
        <dbReference type="ARBA" id="ARBA00022692"/>
    </source>
</evidence>
<dbReference type="GO" id="GO:0005886">
    <property type="term" value="C:plasma membrane"/>
    <property type="evidence" value="ECO:0007669"/>
    <property type="project" value="UniProtKB-SubCell"/>
</dbReference>
<feature type="transmembrane region" description="Helical" evidence="6">
    <location>
        <begin position="97"/>
        <end position="118"/>
    </location>
</feature>
<protein>
    <submittedName>
        <fullName evidence="7">Uncharacterized membrane-anchored protein YitT (DUF2179 family)</fullName>
    </submittedName>
</protein>
<evidence type="ECO:0000256" key="6">
    <source>
        <dbReference type="SAM" id="Phobius"/>
    </source>
</evidence>
<reference evidence="7 8" key="1">
    <citation type="submission" date="2020-07" db="EMBL/GenBank/DDBJ databases">
        <title>Genomic Encyclopedia of Type Strains, Phase IV (KMG-IV): sequencing the most valuable type-strain genomes for metagenomic binning, comparative biology and taxonomic classification.</title>
        <authorList>
            <person name="Goeker M."/>
        </authorList>
    </citation>
    <scope>NUCLEOTIDE SEQUENCE [LARGE SCALE GENOMIC DNA]</scope>
    <source>
        <strain evidence="7 8">DSM 25220</strain>
    </source>
</reference>
<name>A0A7V9YY84_9BACL</name>
<keyword evidence="4 6" id="KW-1133">Transmembrane helix</keyword>
<comment type="caution">
    <text evidence="7">The sequence shown here is derived from an EMBL/GenBank/DDBJ whole genome shotgun (WGS) entry which is preliminary data.</text>
</comment>
<dbReference type="PANTHER" id="PTHR33545:SF5">
    <property type="entry name" value="UPF0750 MEMBRANE PROTEIN YITT"/>
    <property type="match status" value="1"/>
</dbReference>
<keyword evidence="3 6" id="KW-0812">Transmembrane</keyword>
<gene>
    <name evidence="7" type="ORF">HNQ85_000783</name>
</gene>
<evidence type="ECO:0000256" key="1">
    <source>
        <dbReference type="ARBA" id="ARBA00004651"/>
    </source>
</evidence>
<proteinExistence type="predicted"/>
<accession>A0A7V9YY84</accession>
<comment type="subcellular location">
    <subcellularLocation>
        <location evidence="1">Cell membrane</location>
        <topology evidence="1">Multi-pass membrane protein</topology>
    </subcellularLocation>
</comment>
<evidence type="ECO:0000256" key="4">
    <source>
        <dbReference type="ARBA" id="ARBA00022989"/>
    </source>
</evidence>
<feature type="transmembrane region" description="Helical" evidence="6">
    <location>
        <begin position="166"/>
        <end position="186"/>
    </location>
</feature>
<keyword evidence="2" id="KW-1003">Cell membrane</keyword>
<keyword evidence="5 6" id="KW-0472">Membrane</keyword>
<feature type="transmembrane region" description="Helical" evidence="6">
    <location>
        <begin position="7"/>
        <end position="26"/>
    </location>
</feature>
<dbReference type="AlphaFoldDB" id="A0A7V9YY84"/>
<dbReference type="PANTHER" id="PTHR33545">
    <property type="entry name" value="UPF0750 MEMBRANE PROTEIN YITT-RELATED"/>
    <property type="match status" value="1"/>
</dbReference>
<dbReference type="RefSeq" id="WP_181536334.1">
    <property type="nucleotide sequence ID" value="NZ_JACDUU010000001.1"/>
</dbReference>
<dbReference type="EMBL" id="JACDUU010000001">
    <property type="protein sequence ID" value="MBA2870525.1"/>
    <property type="molecule type" value="Genomic_DNA"/>
</dbReference>
<evidence type="ECO:0000256" key="2">
    <source>
        <dbReference type="ARBA" id="ARBA00022475"/>
    </source>
</evidence>
<evidence type="ECO:0000313" key="7">
    <source>
        <dbReference type="EMBL" id="MBA2870525.1"/>
    </source>
</evidence>
<feature type="transmembrane region" description="Helical" evidence="6">
    <location>
        <begin position="74"/>
        <end position="91"/>
    </location>
</feature>
<sequence>MIEKAMAIIVGSILLGLGINVFLVPYELLDGGMIGISLIIKYIWNVKIGLTIILLSIPLYVIAWIYYRPYFYNSLHGMLLSSFMIDVLSPLRGSLKLPILFSSIIGGVLVGAGIGLMLRHETSTGGTDLLAQFISKLTNYNVGILIFIIDGIVILCGSWIVGLDIFLYSVVVVTVVGVVTTLFTSINKKEGGIFTL</sequence>
<dbReference type="Pfam" id="PF02588">
    <property type="entry name" value="YitT_membrane"/>
    <property type="match status" value="1"/>
</dbReference>
<evidence type="ECO:0000256" key="5">
    <source>
        <dbReference type="ARBA" id="ARBA00023136"/>
    </source>
</evidence>
<feature type="transmembrane region" description="Helical" evidence="6">
    <location>
        <begin position="46"/>
        <end position="67"/>
    </location>
</feature>
<organism evidence="7 8">
    <name type="scientific">[Anoxybacillus] calidus</name>
    <dbReference type="NCBI Taxonomy" id="575178"/>
    <lineage>
        <taxon>Bacteria</taxon>
        <taxon>Bacillati</taxon>
        <taxon>Bacillota</taxon>
        <taxon>Bacilli</taxon>
        <taxon>Bacillales</taxon>
        <taxon>Anoxybacillaceae</taxon>
        <taxon>Paranoxybacillus</taxon>
    </lineage>
</organism>
<evidence type="ECO:0000313" key="8">
    <source>
        <dbReference type="Proteomes" id="UP000580891"/>
    </source>
</evidence>
<keyword evidence="8" id="KW-1185">Reference proteome</keyword>
<dbReference type="InterPro" id="IPR003740">
    <property type="entry name" value="YitT"/>
</dbReference>
<feature type="transmembrane region" description="Helical" evidence="6">
    <location>
        <begin position="139"/>
        <end position="160"/>
    </location>
</feature>
<dbReference type="Proteomes" id="UP000580891">
    <property type="component" value="Unassembled WGS sequence"/>
</dbReference>